<protein>
    <recommendedName>
        <fullName evidence="1">DUF7793 domain-containing protein</fullName>
    </recommendedName>
</protein>
<evidence type="ECO:0000313" key="3">
    <source>
        <dbReference type="Proteomes" id="UP001202717"/>
    </source>
</evidence>
<dbReference type="Pfam" id="PF25056">
    <property type="entry name" value="DUF7793"/>
    <property type="match status" value="1"/>
</dbReference>
<keyword evidence="3" id="KW-1185">Reference proteome</keyword>
<dbReference type="InterPro" id="IPR056695">
    <property type="entry name" value="DUF7793"/>
</dbReference>
<dbReference type="Gene3D" id="3.40.1680.10">
    <property type="entry name" value="yp_829618.1 domain like"/>
    <property type="match status" value="1"/>
</dbReference>
<feature type="domain" description="DUF7793" evidence="1">
    <location>
        <begin position="16"/>
        <end position="129"/>
    </location>
</feature>
<accession>A0ABY7S3E2</accession>
<organism evidence="2 3">
    <name type="scientific">Psychroserpens ponticola</name>
    <dbReference type="NCBI Taxonomy" id="2932268"/>
    <lineage>
        <taxon>Bacteria</taxon>
        <taxon>Pseudomonadati</taxon>
        <taxon>Bacteroidota</taxon>
        <taxon>Flavobacteriia</taxon>
        <taxon>Flavobacteriales</taxon>
        <taxon>Flavobacteriaceae</taxon>
        <taxon>Psychroserpens</taxon>
    </lineage>
</organism>
<gene>
    <name evidence="2" type="ORF">MUN68_007865</name>
</gene>
<sequence length="141" mass="16088">MNNSENSIIIGSTKFWVGAKGILYCKFSNDNPNYKLDIERAKLYVQAIVRLCNGKSMPFLIDLRGTRGTFSPEAITVLAESSYLKVLRISEAFVYNSIGMKLLIISYKRIYNQVTPYFMFSDVAIAKQYCIETKNMFYGSN</sequence>
<dbReference type="RefSeq" id="WP_249994775.1">
    <property type="nucleotide sequence ID" value="NZ_CP116221.1"/>
</dbReference>
<reference evidence="2 3" key="1">
    <citation type="submission" date="2023-01" db="EMBL/GenBank/DDBJ databases">
        <title>Psychroserpens ponticola sp. nov., isolated from seawater.</title>
        <authorList>
            <person name="Kristyanto S."/>
            <person name="Jung J."/>
            <person name="Kim J.M."/>
            <person name="Jeon C.O."/>
        </authorList>
    </citation>
    <scope>NUCLEOTIDE SEQUENCE [LARGE SCALE GENOMIC DNA]</scope>
    <source>
        <strain evidence="2 3">MSW6</strain>
    </source>
</reference>
<evidence type="ECO:0000259" key="1">
    <source>
        <dbReference type="Pfam" id="PF25056"/>
    </source>
</evidence>
<evidence type="ECO:0000313" key="2">
    <source>
        <dbReference type="EMBL" id="WCO03411.1"/>
    </source>
</evidence>
<dbReference type="Proteomes" id="UP001202717">
    <property type="component" value="Chromosome"/>
</dbReference>
<proteinExistence type="predicted"/>
<dbReference type="EMBL" id="CP116221">
    <property type="protein sequence ID" value="WCO03411.1"/>
    <property type="molecule type" value="Genomic_DNA"/>
</dbReference>
<name>A0ABY7S3E2_9FLAO</name>